<evidence type="ECO:0000256" key="2">
    <source>
        <dbReference type="ARBA" id="ARBA00022670"/>
    </source>
</evidence>
<feature type="active site" description="Charge relay system" evidence="5">
    <location>
        <position position="634"/>
    </location>
</feature>
<feature type="active site" description="Charge relay system" evidence="5">
    <location>
        <position position="795"/>
    </location>
</feature>
<keyword evidence="3 5" id="KW-0378">Hydrolase</keyword>
<dbReference type="InterPro" id="IPR023827">
    <property type="entry name" value="Peptidase_S8_Asp-AS"/>
</dbReference>
<comment type="caution">
    <text evidence="8">The sequence shown here is derived from an EMBL/GenBank/DDBJ whole genome shotgun (WGS) entry which is preliminary data.</text>
</comment>
<dbReference type="PANTHER" id="PTHR43806">
    <property type="entry name" value="PEPTIDASE S8"/>
    <property type="match status" value="1"/>
</dbReference>
<organism evidence="8 9">
    <name type="scientific">Fusarium kuroshium</name>
    <dbReference type="NCBI Taxonomy" id="2010991"/>
    <lineage>
        <taxon>Eukaryota</taxon>
        <taxon>Fungi</taxon>
        <taxon>Dikarya</taxon>
        <taxon>Ascomycota</taxon>
        <taxon>Pezizomycotina</taxon>
        <taxon>Sordariomycetes</taxon>
        <taxon>Hypocreomycetidae</taxon>
        <taxon>Hypocreales</taxon>
        <taxon>Nectriaceae</taxon>
        <taxon>Fusarium</taxon>
        <taxon>Fusarium solani species complex</taxon>
    </lineage>
</organism>
<dbReference type="InterPro" id="IPR036852">
    <property type="entry name" value="Peptidase_S8/S53_dom_sf"/>
</dbReference>
<dbReference type="InterPro" id="IPR015500">
    <property type="entry name" value="Peptidase_S8_subtilisin-rel"/>
</dbReference>
<dbReference type="Pfam" id="PF00082">
    <property type="entry name" value="Peptidase_S8"/>
    <property type="match status" value="1"/>
</dbReference>
<dbReference type="GO" id="GO:0004252">
    <property type="term" value="F:serine-type endopeptidase activity"/>
    <property type="evidence" value="ECO:0007669"/>
    <property type="project" value="UniProtKB-UniRule"/>
</dbReference>
<dbReference type="PRINTS" id="PR00723">
    <property type="entry name" value="SUBTILISIN"/>
</dbReference>
<dbReference type="GO" id="GO:0006508">
    <property type="term" value="P:proteolysis"/>
    <property type="evidence" value="ECO:0007669"/>
    <property type="project" value="UniProtKB-KW"/>
</dbReference>
<evidence type="ECO:0000256" key="5">
    <source>
        <dbReference type="PROSITE-ProRule" id="PRU01240"/>
    </source>
</evidence>
<comment type="similarity">
    <text evidence="1 5">Belongs to the peptidase S8 family.</text>
</comment>
<evidence type="ECO:0000259" key="7">
    <source>
        <dbReference type="Pfam" id="PF24476"/>
    </source>
</evidence>
<evidence type="ECO:0000259" key="6">
    <source>
        <dbReference type="Pfam" id="PF00082"/>
    </source>
</evidence>
<dbReference type="Pfam" id="PF24476">
    <property type="entry name" value="DUF7580"/>
    <property type="match status" value="1"/>
</dbReference>
<evidence type="ECO:0000256" key="1">
    <source>
        <dbReference type="ARBA" id="ARBA00011073"/>
    </source>
</evidence>
<feature type="active site" description="Charge relay system" evidence="5">
    <location>
        <position position="580"/>
    </location>
</feature>
<accession>A0A3M2SHF1</accession>
<dbReference type="CDD" id="cd00306">
    <property type="entry name" value="Peptidases_S8_S53"/>
    <property type="match status" value="1"/>
</dbReference>
<dbReference type="AlphaFoldDB" id="A0A3M2SHF1"/>
<evidence type="ECO:0000256" key="4">
    <source>
        <dbReference type="ARBA" id="ARBA00022825"/>
    </source>
</evidence>
<sequence length="885" mass="99765">MADDNAVYLLASWAKEFSRVLLDICRSEKRRLPSNTLCLAGEVATRLHIVCPYIKSLPEYWIESDLDQLCRDLLRHLAMIYMWPEKMQISLGLAYSHCLKVLAEKSALKSSSGLEKSICEYFSHPANMEDIETFRKDCNQLYKSLAPTGAEEAQDPLPNLRDVAQYDHSKHNQALFDVLQKHCQCHPDLHEALADNVPWHPTRLGLEGDSKGASFCTMVSSLDMSCWQEFRLSVPPNDSTVTTGAAILDEGQICSLVDQPLFARILFEFSPEYDLYQLPRSEVQELILAAGQGESLANILRNYGLTPGNKVLLSYSIARAYWQFYDSELMRKKWSSDTIWFMPTAEHIDKLPLKAFVSFPFDSPDGHIDDYIHDLRMPLNHRCPRVFALGILLLEIGLAKPFPTRVFKNLNSQVNFDHKTAINLLKTLRETKWNGFSNMRYFVDAVEYCLEGGNFVQDEDDLGPAGREPQPCEKKSDMSLRRKNLYDNVVRPLAWLAVKGFNSNAVGTTYISRIANSTVTTAQRPPPTIEAPIKLKDGAFHSGITTPSNWMQNLKRISAHVDSIRSQLELTEPIRVAILDTGINYDMPYYEDDDYGDNRIDQVECFRDFLEPEVPSQKDKSQPEFLSKKDDFGHGSLMARLVADTTPFESTPFVKIMVARVARNTEDLTECQDKIAEAIRWAGSQGADIISMSFGFPRKHQGISEAIYEVASREGGAIFLASAGNSSDEAEAFPARHSKVISIYATNRHGTFLESNSQRPNNGTHILGTYGDGIPPEIMAEFDREYRGVCQPGSSVATAVAAGIAAIMLAYIAALPKLFSSYNSSETLHRAHDSRGMEALFRKMGPQLPDGRFFINPVDFWRVNNTDEARFHAISSWLWNIDRYM</sequence>
<dbReference type="PANTHER" id="PTHR43806:SF11">
    <property type="entry name" value="CEREVISIN-RELATED"/>
    <property type="match status" value="1"/>
</dbReference>
<dbReference type="Proteomes" id="UP000277212">
    <property type="component" value="Unassembled WGS sequence"/>
</dbReference>
<dbReference type="Gene3D" id="3.40.50.200">
    <property type="entry name" value="Peptidase S8/S53 domain"/>
    <property type="match status" value="1"/>
</dbReference>
<proteinExistence type="inferred from homology"/>
<dbReference type="OrthoDB" id="206201at2759"/>
<keyword evidence="4 5" id="KW-0720">Serine protease</keyword>
<dbReference type="PROSITE" id="PS51892">
    <property type="entry name" value="SUBTILASE"/>
    <property type="match status" value="1"/>
</dbReference>
<dbReference type="STRING" id="2010991.A0A3M2SHF1"/>
<gene>
    <name evidence="8" type="ORF">CDV36_003349</name>
</gene>
<dbReference type="InterPro" id="IPR000209">
    <property type="entry name" value="Peptidase_S8/S53_dom"/>
</dbReference>
<feature type="domain" description="DUF7580" evidence="7">
    <location>
        <begin position="168"/>
        <end position="493"/>
    </location>
</feature>
<dbReference type="InterPro" id="IPR050131">
    <property type="entry name" value="Peptidase_S8_subtilisin-like"/>
</dbReference>
<dbReference type="InterPro" id="IPR056002">
    <property type="entry name" value="DUF7580"/>
</dbReference>
<evidence type="ECO:0000256" key="3">
    <source>
        <dbReference type="ARBA" id="ARBA00022801"/>
    </source>
</evidence>
<keyword evidence="2 5" id="KW-0645">Protease</keyword>
<evidence type="ECO:0000313" key="8">
    <source>
        <dbReference type="EMBL" id="RMJ16990.1"/>
    </source>
</evidence>
<evidence type="ECO:0000313" key="9">
    <source>
        <dbReference type="Proteomes" id="UP000277212"/>
    </source>
</evidence>
<dbReference type="EMBL" id="NKUJ01000039">
    <property type="protein sequence ID" value="RMJ16990.1"/>
    <property type="molecule type" value="Genomic_DNA"/>
</dbReference>
<dbReference type="SUPFAM" id="SSF52743">
    <property type="entry name" value="Subtilisin-like"/>
    <property type="match status" value="1"/>
</dbReference>
<protein>
    <submittedName>
        <fullName evidence="8">Uncharacterized protein</fullName>
    </submittedName>
</protein>
<reference evidence="8 9" key="1">
    <citation type="submission" date="2017-06" db="EMBL/GenBank/DDBJ databases">
        <title>Comparative genomic analysis of Ambrosia Fusariam Clade fungi.</title>
        <authorList>
            <person name="Stajich J.E."/>
            <person name="Carrillo J."/>
            <person name="Kijimoto T."/>
            <person name="Eskalen A."/>
            <person name="O'Donnell K."/>
            <person name="Kasson M."/>
        </authorList>
    </citation>
    <scope>NUCLEOTIDE SEQUENCE [LARGE SCALE GENOMIC DNA]</scope>
    <source>
        <strain evidence="8">UCR3666</strain>
    </source>
</reference>
<name>A0A3M2SHF1_9HYPO</name>
<feature type="domain" description="Peptidase S8/S53" evidence="6">
    <location>
        <begin position="574"/>
        <end position="832"/>
    </location>
</feature>
<dbReference type="PROSITE" id="PS00136">
    <property type="entry name" value="SUBTILASE_ASP"/>
    <property type="match status" value="1"/>
</dbReference>
<keyword evidence="9" id="KW-1185">Reference proteome</keyword>